<dbReference type="PROSITE" id="PS50949">
    <property type="entry name" value="HTH_GNTR"/>
    <property type="match status" value="1"/>
</dbReference>
<dbReference type="Pfam" id="PF00392">
    <property type="entry name" value="GntR"/>
    <property type="match status" value="1"/>
</dbReference>
<evidence type="ECO:0000313" key="5">
    <source>
        <dbReference type="EMBL" id="RDW12922.1"/>
    </source>
</evidence>
<dbReference type="RefSeq" id="WP_115756073.1">
    <property type="nucleotide sequence ID" value="NZ_QFCQ01000059.1"/>
</dbReference>
<dbReference type="SUPFAM" id="SSF48008">
    <property type="entry name" value="GntR ligand-binding domain-like"/>
    <property type="match status" value="1"/>
</dbReference>
<dbReference type="SUPFAM" id="SSF46785">
    <property type="entry name" value="Winged helix' DNA-binding domain"/>
    <property type="match status" value="1"/>
</dbReference>
<sequence length="227" mass="25241">MDRAKSRTNGQAAVTAAIRQAILSNDLVPGQRLIEADLCDSFSTSRSTVRAALAQLTSEGLVEVVAHRGARVRVIGLREALEIVDVRLSLELLCIERAIVRMTPEASAELGELVVRMRDRAAANDVTGFAELTRRAFACYVGLADQDVAREMLERLRDRLSRHRLRLTYRPGRPQIALPYWLDLIDALLRRDLPAAQDALCRHVVNIKETMVAIAEEESSALPAYSR</sequence>
<dbReference type="Proteomes" id="UP000256679">
    <property type="component" value="Unassembled WGS sequence"/>
</dbReference>
<feature type="domain" description="HTH gntR-type" evidence="4">
    <location>
        <begin position="8"/>
        <end position="75"/>
    </location>
</feature>
<dbReference type="Gene3D" id="1.10.10.10">
    <property type="entry name" value="Winged helix-like DNA-binding domain superfamily/Winged helix DNA-binding domain"/>
    <property type="match status" value="1"/>
</dbReference>
<name>A0A3D8PB97_9RHOB</name>
<keyword evidence="6" id="KW-1185">Reference proteome</keyword>
<dbReference type="SMART" id="SM00345">
    <property type="entry name" value="HTH_GNTR"/>
    <property type="match status" value="1"/>
</dbReference>
<reference evidence="5 6" key="1">
    <citation type="submission" date="2018-05" db="EMBL/GenBank/DDBJ databases">
        <title>Whole genome sequencing of Paracoccus thiocyanatus SST.</title>
        <authorList>
            <person name="Ghosh W."/>
            <person name="Rameez M.J."/>
            <person name="Roy C."/>
        </authorList>
    </citation>
    <scope>NUCLEOTIDE SEQUENCE [LARGE SCALE GENOMIC DNA]</scope>
    <source>
        <strain evidence="5 6">SST</strain>
    </source>
</reference>
<proteinExistence type="predicted"/>
<dbReference type="PRINTS" id="PR00035">
    <property type="entry name" value="HTHGNTR"/>
</dbReference>
<dbReference type="EMBL" id="QFCQ01000059">
    <property type="protein sequence ID" value="RDW12922.1"/>
    <property type="molecule type" value="Genomic_DNA"/>
</dbReference>
<keyword evidence="1" id="KW-0805">Transcription regulation</keyword>
<dbReference type="PANTHER" id="PTHR43537">
    <property type="entry name" value="TRANSCRIPTIONAL REGULATOR, GNTR FAMILY"/>
    <property type="match status" value="1"/>
</dbReference>
<evidence type="ECO:0000256" key="3">
    <source>
        <dbReference type="ARBA" id="ARBA00023163"/>
    </source>
</evidence>
<organism evidence="5 6">
    <name type="scientific">Paracoccus thiocyanatus</name>
    <dbReference type="NCBI Taxonomy" id="34006"/>
    <lineage>
        <taxon>Bacteria</taxon>
        <taxon>Pseudomonadati</taxon>
        <taxon>Pseudomonadota</taxon>
        <taxon>Alphaproteobacteria</taxon>
        <taxon>Rhodobacterales</taxon>
        <taxon>Paracoccaceae</taxon>
        <taxon>Paracoccus</taxon>
    </lineage>
</organism>
<comment type="caution">
    <text evidence="5">The sequence shown here is derived from an EMBL/GenBank/DDBJ whole genome shotgun (WGS) entry which is preliminary data.</text>
</comment>
<dbReference type="AlphaFoldDB" id="A0A3D8PB97"/>
<dbReference type="GO" id="GO:0003677">
    <property type="term" value="F:DNA binding"/>
    <property type="evidence" value="ECO:0007669"/>
    <property type="project" value="UniProtKB-KW"/>
</dbReference>
<evidence type="ECO:0000256" key="2">
    <source>
        <dbReference type="ARBA" id="ARBA00023125"/>
    </source>
</evidence>
<evidence type="ECO:0000313" key="6">
    <source>
        <dbReference type="Proteomes" id="UP000256679"/>
    </source>
</evidence>
<dbReference type="SMART" id="SM00895">
    <property type="entry name" value="FCD"/>
    <property type="match status" value="1"/>
</dbReference>
<keyword evidence="2" id="KW-0238">DNA-binding</keyword>
<accession>A0A3D8PB97</accession>
<evidence type="ECO:0000256" key="1">
    <source>
        <dbReference type="ARBA" id="ARBA00023015"/>
    </source>
</evidence>
<dbReference type="InterPro" id="IPR000524">
    <property type="entry name" value="Tscrpt_reg_HTH_GntR"/>
</dbReference>
<dbReference type="InterPro" id="IPR011711">
    <property type="entry name" value="GntR_C"/>
</dbReference>
<keyword evidence="3" id="KW-0804">Transcription</keyword>
<dbReference type="CDD" id="cd07377">
    <property type="entry name" value="WHTH_GntR"/>
    <property type="match status" value="1"/>
</dbReference>
<gene>
    <name evidence="5" type="ORF">DIE28_11005</name>
</gene>
<protein>
    <submittedName>
        <fullName evidence="5">GntR family transcriptional regulator</fullName>
    </submittedName>
</protein>
<dbReference type="GO" id="GO:0003700">
    <property type="term" value="F:DNA-binding transcription factor activity"/>
    <property type="evidence" value="ECO:0007669"/>
    <property type="project" value="InterPro"/>
</dbReference>
<dbReference type="InterPro" id="IPR008920">
    <property type="entry name" value="TF_FadR/GntR_C"/>
</dbReference>
<dbReference type="Gene3D" id="1.20.120.530">
    <property type="entry name" value="GntR ligand-binding domain-like"/>
    <property type="match status" value="1"/>
</dbReference>
<dbReference type="PANTHER" id="PTHR43537:SF5">
    <property type="entry name" value="UXU OPERON TRANSCRIPTIONAL REGULATOR"/>
    <property type="match status" value="1"/>
</dbReference>
<evidence type="ECO:0000259" key="4">
    <source>
        <dbReference type="PROSITE" id="PS50949"/>
    </source>
</evidence>
<dbReference type="InterPro" id="IPR036390">
    <property type="entry name" value="WH_DNA-bd_sf"/>
</dbReference>
<dbReference type="InterPro" id="IPR036388">
    <property type="entry name" value="WH-like_DNA-bd_sf"/>
</dbReference>
<dbReference type="Pfam" id="PF07729">
    <property type="entry name" value="FCD"/>
    <property type="match status" value="1"/>
</dbReference>